<evidence type="ECO:0000256" key="1">
    <source>
        <dbReference type="ARBA" id="ARBA00008875"/>
    </source>
</evidence>
<dbReference type="PANTHER" id="PTHR12631">
    <property type="entry name" value="ALPHA-L-IDURONIDASE"/>
    <property type="match status" value="1"/>
</dbReference>
<organism evidence="5 6">
    <name type="scientific">Streptomyces scabichelini</name>
    <dbReference type="NCBI Taxonomy" id="2711217"/>
    <lineage>
        <taxon>Bacteria</taxon>
        <taxon>Bacillati</taxon>
        <taxon>Actinomycetota</taxon>
        <taxon>Actinomycetes</taxon>
        <taxon>Kitasatosporales</taxon>
        <taxon>Streptomycetaceae</taxon>
        <taxon>Streptomyces</taxon>
    </lineage>
</organism>
<dbReference type="InterPro" id="IPR017853">
    <property type="entry name" value="GH"/>
</dbReference>
<evidence type="ECO:0000313" key="5">
    <source>
        <dbReference type="EMBL" id="NGO09056.1"/>
    </source>
</evidence>
<dbReference type="EMBL" id="JAAKZY010000043">
    <property type="protein sequence ID" value="NGO09056.1"/>
    <property type="molecule type" value="Genomic_DNA"/>
</dbReference>
<evidence type="ECO:0000313" key="6">
    <source>
        <dbReference type="Proteomes" id="UP000472335"/>
    </source>
</evidence>
<dbReference type="PANTHER" id="PTHR12631:SF10">
    <property type="entry name" value="BETA-XYLOSIDASE-LIKE PROTEIN-RELATED"/>
    <property type="match status" value="1"/>
</dbReference>
<dbReference type="AlphaFoldDB" id="A0A6G4V4W5"/>
<dbReference type="GO" id="GO:0004553">
    <property type="term" value="F:hydrolase activity, hydrolyzing O-glycosyl compounds"/>
    <property type="evidence" value="ECO:0007669"/>
    <property type="project" value="TreeGrafter"/>
</dbReference>
<dbReference type="Pfam" id="PF01229">
    <property type="entry name" value="Glyco_hydro_39"/>
    <property type="match status" value="1"/>
</dbReference>
<dbReference type="InterPro" id="IPR051923">
    <property type="entry name" value="Glycosyl_Hydrolase_39"/>
</dbReference>
<dbReference type="SUPFAM" id="SSF51445">
    <property type="entry name" value="(Trans)glycosidases"/>
    <property type="match status" value="1"/>
</dbReference>
<evidence type="ECO:0000256" key="2">
    <source>
        <dbReference type="ARBA" id="ARBA00022801"/>
    </source>
</evidence>
<evidence type="ECO:0000256" key="3">
    <source>
        <dbReference type="ARBA" id="ARBA00023295"/>
    </source>
</evidence>
<dbReference type="Gene3D" id="3.20.20.80">
    <property type="entry name" value="Glycosidases"/>
    <property type="match status" value="1"/>
</dbReference>
<keyword evidence="6" id="KW-1185">Reference proteome</keyword>
<proteinExistence type="inferred from homology"/>
<reference evidence="5 6" key="1">
    <citation type="submission" date="2020-02" db="EMBL/GenBank/DDBJ databases">
        <title>Whole-genome analyses of novel actinobacteria.</title>
        <authorList>
            <person name="Sahin N."/>
            <person name="Gencbay T."/>
        </authorList>
    </citation>
    <scope>NUCLEOTIDE SEQUENCE [LARGE SCALE GENOMIC DNA]</scope>
    <source>
        <strain evidence="5 6">HC44</strain>
    </source>
</reference>
<keyword evidence="3" id="KW-0326">Glycosidase</keyword>
<comment type="caution">
    <text evidence="5">The sequence shown here is derived from an EMBL/GenBank/DDBJ whole genome shotgun (WGS) entry which is preliminary data.</text>
</comment>
<dbReference type="RefSeq" id="WP_165259640.1">
    <property type="nucleotide sequence ID" value="NZ_JAAKZY010000043.1"/>
</dbReference>
<accession>A0A6G4V4W5</accession>
<dbReference type="InterPro" id="IPR049166">
    <property type="entry name" value="GH39_cat"/>
</dbReference>
<gene>
    <name evidence="5" type="ORF">G5C60_15980</name>
</gene>
<comment type="similarity">
    <text evidence="1">Belongs to the glycosyl hydrolase 39 family.</text>
</comment>
<feature type="domain" description="Glycosyl hydrolases family 39 N-terminal catalytic" evidence="4">
    <location>
        <begin position="105"/>
        <end position="232"/>
    </location>
</feature>
<protein>
    <submittedName>
        <fullName evidence="5">Xylan 1,4-beta-xylosidase</fullName>
    </submittedName>
</protein>
<dbReference type="Proteomes" id="UP000472335">
    <property type="component" value="Unassembled WGS sequence"/>
</dbReference>
<name>A0A6G4V4W5_9ACTN</name>
<evidence type="ECO:0000259" key="4">
    <source>
        <dbReference type="Pfam" id="PF01229"/>
    </source>
</evidence>
<sequence>MSDIDGAESTDREGRSAISTRGAVAHLGIVATVLALVLACTPAPVAGPSDSSLGWGLTHTQYSADVGDSAAVKTARKALSAQSLPQNQHVMGWGAGNPEPSPGRYDFSALDRRMDLIRQTGGTPVITLCCAPDWMKGGTPGRTAWSRLETAPSPDHYDDFAALAATVAERYPDVRHFIVWNEFKGFFDESKNRWNHEGYTALYNRVHRALKKVNEENLVGGPYLTMDSYPPRHTMNASDLRGPWGSIDQRVLNAFDYWNRHKAGADFVVVDGTSYTRNGTAPPDEFRATDKFTAVGRWVRQRTSAPLWWAEYHIERGDNGDRDHGSESLHRALQAAGLIAMVKGGATTGFYWNPQNRGEPCARCLWRSTELTDGTGGHALPVLDLIRRFDKEFPPGTTYRSVDVAPDDAPKVRVLANDKVMLVVNTLDRPLKAKIDGRTVNLDGYQVRWFRAVARLGQHL</sequence>
<keyword evidence="2" id="KW-0378">Hydrolase</keyword>